<evidence type="ECO:0000256" key="3">
    <source>
        <dbReference type="SAM" id="SignalP"/>
    </source>
</evidence>
<accession>A0ABQ2ZPE1</accession>
<evidence type="ECO:0000313" key="6">
    <source>
        <dbReference type="Proteomes" id="UP000600946"/>
    </source>
</evidence>
<dbReference type="Proteomes" id="UP000600946">
    <property type="component" value="Unassembled WGS sequence"/>
</dbReference>
<dbReference type="InterPro" id="IPR004188">
    <property type="entry name" value="Phe-tRNA_ligase_II_N"/>
</dbReference>
<protein>
    <recommendedName>
        <fullName evidence="4">Phenylalanine-tRNA ligase class II N-terminal domain-containing protein</fullName>
    </recommendedName>
</protein>
<feature type="signal peptide" evidence="3">
    <location>
        <begin position="1"/>
        <end position="26"/>
    </location>
</feature>
<comment type="caution">
    <text evidence="5">The sequence shown here is derived from an EMBL/GenBank/DDBJ whole genome shotgun (WGS) entry which is preliminary data.</text>
</comment>
<name>A0ABQ2ZPE1_9ACTN</name>
<dbReference type="Pfam" id="PF02912">
    <property type="entry name" value="Phe_tRNA-synt_N"/>
    <property type="match status" value="1"/>
</dbReference>
<sequence length="131" mass="12799">MRRSTTVAAIALCGALAAGTAAPAYAAGQAPAVSVPGTGGESMGGRAGDDDVAGVKAELAATMKDINQMIADEKKDAAADVAEAKAEVAAILKEISAMVKEELAQAKPATKPSTAEPAPLSVPNTPPAATG</sequence>
<feature type="domain" description="Phenylalanine-tRNA ligase class II N-terminal" evidence="4">
    <location>
        <begin position="53"/>
        <end position="107"/>
    </location>
</feature>
<keyword evidence="3" id="KW-0732">Signal</keyword>
<keyword evidence="1" id="KW-0175">Coiled coil</keyword>
<evidence type="ECO:0000256" key="2">
    <source>
        <dbReference type="SAM" id="MobiDB-lite"/>
    </source>
</evidence>
<gene>
    <name evidence="5" type="ORF">GCM10010326_09260</name>
</gene>
<dbReference type="GeneID" id="96288936"/>
<keyword evidence="6" id="KW-1185">Reference proteome</keyword>
<evidence type="ECO:0000256" key="1">
    <source>
        <dbReference type="SAM" id="Coils"/>
    </source>
</evidence>
<evidence type="ECO:0000313" key="5">
    <source>
        <dbReference type="EMBL" id="GGY18680.1"/>
    </source>
</evidence>
<feature type="coiled-coil region" evidence="1">
    <location>
        <begin position="56"/>
        <end position="101"/>
    </location>
</feature>
<organism evidence="5 6">
    <name type="scientific">Streptomyces xanthochromogenes</name>
    <dbReference type="NCBI Taxonomy" id="67384"/>
    <lineage>
        <taxon>Bacteria</taxon>
        <taxon>Bacillati</taxon>
        <taxon>Actinomycetota</taxon>
        <taxon>Actinomycetes</taxon>
        <taxon>Kitasatosporales</taxon>
        <taxon>Streptomycetaceae</taxon>
        <taxon>Streptomyces</taxon>
    </lineage>
</organism>
<feature type="region of interest" description="Disordered" evidence="2">
    <location>
        <begin position="103"/>
        <end position="131"/>
    </location>
</feature>
<dbReference type="RefSeq" id="WP_190026243.1">
    <property type="nucleotide sequence ID" value="NZ_BMUU01000001.1"/>
</dbReference>
<evidence type="ECO:0000259" key="4">
    <source>
        <dbReference type="Pfam" id="PF02912"/>
    </source>
</evidence>
<proteinExistence type="predicted"/>
<dbReference type="EMBL" id="BMUU01000001">
    <property type="protein sequence ID" value="GGY18680.1"/>
    <property type="molecule type" value="Genomic_DNA"/>
</dbReference>
<reference evidence="6" key="1">
    <citation type="journal article" date="2019" name="Int. J. Syst. Evol. Microbiol.">
        <title>The Global Catalogue of Microorganisms (GCM) 10K type strain sequencing project: providing services to taxonomists for standard genome sequencing and annotation.</title>
        <authorList>
            <consortium name="The Broad Institute Genomics Platform"/>
            <consortium name="The Broad Institute Genome Sequencing Center for Infectious Disease"/>
            <person name="Wu L."/>
            <person name="Ma J."/>
        </authorList>
    </citation>
    <scope>NUCLEOTIDE SEQUENCE [LARGE SCALE GENOMIC DNA]</scope>
    <source>
        <strain evidence="6">JCM 4594</strain>
    </source>
</reference>
<feature type="chain" id="PRO_5045439639" description="Phenylalanine-tRNA ligase class II N-terminal domain-containing protein" evidence="3">
    <location>
        <begin position="27"/>
        <end position="131"/>
    </location>
</feature>